<protein>
    <submittedName>
        <fullName evidence="7">Uncharacterized protein</fullName>
    </submittedName>
</protein>
<dbReference type="OrthoDB" id="414558at2759"/>
<accession>A0A1E7F341</accession>
<dbReference type="InParanoid" id="A0A1E7F341"/>
<dbReference type="Proteomes" id="UP000095751">
    <property type="component" value="Unassembled WGS sequence"/>
</dbReference>
<organism evidence="7 8">
    <name type="scientific">Fragilariopsis cylindrus CCMP1102</name>
    <dbReference type="NCBI Taxonomy" id="635003"/>
    <lineage>
        <taxon>Eukaryota</taxon>
        <taxon>Sar</taxon>
        <taxon>Stramenopiles</taxon>
        <taxon>Ochrophyta</taxon>
        <taxon>Bacillariophyta</taxon>
        <taxon>Bacillariophyceae</taxon>
        <taxon>Bacillariophycidae</taxon>
        <taxon>Bacillariales</taxon>
        <taxon>Bacillariaceae</taxon>
        <taxon>Fragilariopsis</taxon>
    </lineage>
</organism>
<evidence type="ECO:0000256" key="3">
    <source>
        <dbReference type="ARBA" id="ARBA00022692"/>
    </source>
</evidence>
<comment type="similarity">
    <text evidence="2">Belongs to the Tic20 family.</text>
</comment>
<name>A0A1E7F341_9STRA</name>
<evidence type="ECO:0000313" key="8">
    <source>
        <dbReference type="Proteomes" id="UP000095751"/>
    </source>
</evidence>
<dbReference type="Pfam" id="PF16166">
    <property type="entry name" value="TIC20"/>
    <property type="match status" value="1"/>
</dbReference>
<dbReference type="GO" id="GO:0031969">
    <property type="term" value="C:chloroplast membrane"/>
    <property type="evidence" value="ECO:0007669"/>
    <property type="project" value="UniProtKB-SubCell"/>
</dbReference>
<sequence>MKLIVLILALVAASLADTSSAFVVVHPVATSVKGAVSGRSSRQHQQQQQKGQSIDTTTTKTTTVLYKGMWTEDDEIQGLDKFKSCVPYILPLIDGHHFAKYICLRFPVIGTIDSFTVGPLADIADSIPFASLILFLILSLGTRNPEMSKSLRFNAQQAVLIDVSLILPELTASAFGTIKEFAPFYEPMSNFTTYYYLTLVIYSIASNIRGQKPNQIPYLSNFAQMAVGPF</sequence>
<evidence type="ECO:0000256" key="1">
    <source>
        <dbReference type="ARBA" id="ARBA00004508"/>
    </source>
</evidence>
<feature type="signal peptide" evidence="6">
    <location>
        <begin position="1"/>
        <end position="21"/>
    </location>
</feature>
<evidence type="ECO:0000313" key="7">
    <source>
        <dbReference type="EMBL" id="OEU12590.1"/>
    </source>
</evidence>
<evidence type="ECO:0000256" key="6">
    <source>
        <dbReference type="SAM" id="SignalP"/>
    </source>
</evidence>
<keyword evidence="3" id="KW-0812">Transmembrane</keyword>
<feature type="chain" id="PRO_5009192643" evidence="6">
    <location>
        <begin position="22"/>
        <end position="230"/>
    </location>
</feature>
<dbReference type="InterPro" id="IPR005691">
    <property type="entry name" value="Tic20"/>
</dbReference>
<dbReference type="AlphaFoldDB" id="A0A1E7F341"/>
<evidence type="ECO:0000256" key="2">
    <source>
        <dbReference type="ARBA" id="ARBA00009596"/>
    </source>
</evidence>
<keyword evidence="6" id="KW-0732">Signal</keyword>
<proteinExistence type="inferred from homology"/>
<dbReference type="PANTHER" id="PTHR33510">
    <property type="entry name" value="PROTEIN TIC 20-II, CHLOROPLASTIC"/>
    <property type="match status" value="1"/>
</dbReference>
<evidence type="ECO:0000256" key="4">
    <source>
        <dbReference type="ARBA" id="ARBA00022989"/>
    </source>
</evidence>
<keyword evidence="4" id="KW-1133">Transmembrane helix</keyword>
<reference evidence="7 8" key="1">
    <citation type="submission" date="2016-09" db="EMBL/GenBank/DDBJ databases">
        <title>Extensive genetic diversity and differential bi-allelic expression allows diatom success in the polar Southern Ocean.</title>
        <authorList>
            <consortium name="DOE Joint Genome Institute"/>
            <person name="Mock T."/>
            <person name="Otillar R.P."/>
            <person name="Strauss J."/>
            <person name="Dupont C."/>
            <person name="Frickenhaus S."/>
            <person name="Maumus F."/>
            <person name="Mcmullan M."/>
            <person name="Sanges R."/>
            <person name="Schmutz J."/>
            <person name="Toseland A."/>
            <person name="Valas R."/>
            <person name="Veluchamy A."/>
            <person name="Ward B.J."/>
            <person name="Allen A."/>
            <person name="Barry K."/>
            <person name="Falciatore A."/>
            <person name="Ferrante M."/>
            <person name="Fortunato A.E."/>
            <person name="Gloeckner G."/>
            <person name="Gruber A."/>
            <person name="Hipkin R."/>
            <person name="Janech M."/>
            <person name="Kroth P."/>
            <person name="Leese F."/>
            <person name="Lindquist E."/>
            <person name="Lyon B.R."/>
            <person name="Martin J."/>
            <person name="Mayer C."/>
            <person name="Parker M."/>
            <person name="Quesneville H."/>
            <person name="Raymond J."/>
            <person name="Uhlig C."/>
            <person name="Valentin K.U."/>
            <person name="Worden A.Z."/>
            <person name="Armbrust E.V."/>
            <person name="Bowler C."/>
            <person name="Green B."/>
            <person name="Moulton V."/>
            <person name="Van Oosterhout C."/>
            <person name="Grigoriev I."/>
        </authorList>
    </citation>
    <scope>NUCLEOTIDE SEQUENCE [LARGE SCALE GENOMIC DNA]</scope>
    <source>
        <strain evidence="7 8">CCMP1102</strain>
    </source>
</reference>
<dbReference type="PANTHER" id="PTHR33510:SF5">
    <property type="entry name" value="PROTEIN TIC 20-II, CHLOROPLASTIC"/>
    <property type="match status" value="1"/>
</dbReference>
<comment type="subcellular location">
    <subcellularLocation>
        <location evidence="1">Plastid</location>
        <location evidence="1">Chloroplast membrane</location>
        <topology evidence="1">Multi-pass membrane protein</topology>
    </subcellularLocation>
</comment>
<dbReference type="KEGG" id="fcy:FRACYDRAFT_270397"/>
<keyword evidence="5" id="KW-0472">Membrane</keyword>
<evidence type="ECO:0000256" key="5">
    <source>
        <dbReference type="ARBA" id="ARBA00023136"/>
    </source>
</evidence>
<keyword evidence="8" id="KW-1185">Reference proteome</keyword>
<dbReference type="EMBL" id="KV784364">
    <property type="protein sequence ID" value="OEU12590.1"/>
    <property type="molecule type" value="Genomic_DNA"/>
</dbReference>
<gene>
    <name evidence="7" type="ORF">FRACYDRAFT_270397</name>
</gene>